<dbReference type="Proteomes" id="UP000682982">
    <property type="component" value="Unassembled WGS sequence"/>
</dbReference>
<feature type="signal peptide" evidence="1">
    <location>
        <begin position="1"/>
        <end position="21"/>
    </location>
</feature>
<gene>
    <name evidence="2" type="ORF">KDM87_00290</name>
</gene>
<accession>A0ABS5GX91</accession>
<comment type="caution">
    <text evidence="2">The sequence shown here is derived from an EMBL/GenBank/DDBJ whole genome shotgun (WGS) entry which is preliminary data.</text>
</comment>
<evidence type="ECO:0000313" key="2">
    <source>
        <dbReference type="EMBL" id="MBR7791017.1"/>
    </source>
</evidence>
<dbReference type="EMBL" id="JAGSPK010000001">
    <property type="protein sequence ID" value="MBR7791017.1"/>
    <property type="molecule type" value="Genomic_DNA"/>
</dbReference>
<proteinExistence type="predicted"/>
<evidence type="ECO:0000313" key="3">
    <source>
        <dbReference type="Proteomes" id="UP000682982"/>
    </source>
</evidence>
<feature type="chain" id="PRO_5045364065" evidence="1">
    <location>
        <begin position="22"/>
        <end position="115"/>
    </location>
</feature>
<evidence type="ECO:0000256" key="1">
    <source>
        <dbReference type="SAM" id="SignalP"/>
    </source>
</evidence>
<dbReference type="RefSeq" id="WP_212677259.1">
    <property type="nucleotide sequence ID" value="NZ_JAGSPK010000001.1"/>
</dbReference>
<sequence>MRILKITALLAAAFVTTALTAAQSEITIPRSVAGDKGKYFLLESKKFGNIVRALHKRVGIDSVGYTLTETNCTTMQMRELGYSEQSPSSIKEKPTTWFELQPGSSKSDLANFVCR</sequence>
<organism evidence="2 3">
    <name type="scientific">Undibacterium rivi</name>
    <dbReference type="NCBI Taxonomy" id="2828729"/>
    <lineage>
        <taxon>Bacteria</taxon>
        <taxon>Pseudomonadati</taxon>
        <taxon>Pseudomonadota</taxon>
        <taxon>Betaproteobacteria</taxon>
        <taxon>Burkholderiales</taxon>
        <taxon>Oxalobacteraceae</taxon>
        <taxon>Undibacterium</taxon>
    </lineage>
</organism>
<protein>
    <submittedName>
        <fullName evidence="2">Uncharacterized protein</fullName>
    </submittedName>
</protein>
<reference evidence="2 3" key="1">
    <citation type="submission" date="2021-04" db="EMBL/GenBank/DDBJ databases">
        <title>novel species isolated from subtropical streams in China.</title>
        <authorList>
            <person name="Lu H."/>
        </authorList>
    </citation>
    <scope>NUCLEOTIDE SEQUENCE [LARGE SCALE GENOMIC DNA]</scope>
    <source>
        <strain evidence="2 3">FT147W</strain>
    </source>
</reference>
<keyword evidence="1" id="KW-0732">Signal</keyword>
<name>A0ABS5GX91_9BURK</name>
<keyword evidence="3" id="KW-1185">Reference proteome</keyword>